<dbReference type="GO" id="GO:0016020">
    <property type="term" value="C:membrane"/>
    <property type="evidence" value="ECO:0007669"/>
    <property type="project" value="TreeGrafter"/>
</dbReference>
<dbReference type="PANTHER" id="PTHR31414:SF18">
    <property type="entry name" value="TRANSMEMBRANE PROTEIN-RELATED"/>
    <property type="match status" value="1"/>
</dbReference>
<dbReference type="Gramene" id="MELO3C031865.2.1">
    <property type="protein sequence ID" value="MELO3C031865.2.1"/>
    <property type="gene ID" value="MELO3C031865.2"/>
</dbReference>
<feature type="transmembrane region" description="Helical" evidence="1">
    <location>
        <begin position="15"/>
        <end position="40"/>
    </location>
</feature>
<accession>A0A1S4DZ13</accession>
<organism evidence="2">
    <name type="scientific">Cucumis melo</name>
    <name type="common">Muskmelon</name>
    <dbReference type="NCBI Taxonomy" id="3656"/>
    <lineage>
        <taxon>Eukaryota</taxon>
        <taxon>Viridiplantae</taxon>
        <taxon>Streptophyta</taxon>
        <taxon>Embryophyta</taxon>
        <taxon>Tracheophyta</taxon>
        <taxon>Spermatophyta</taxon>
        <taxon>Magnoliopsida</taxon>
        <taxon>eudicotyledons</taxon>
        <taxon>Gunneridae</taxon>
        <taxon>Pentapetalae</taxon>
        <taxon>rosids</taxon>
        <taxon>fabids</taxon>
        <taxon>Cucurbitales</taxon>
        <taxon>Cucurbitaceae</taxon>
        <taxon>Benincaseae</taxon>
        <taxon>Cucumis</taxon>
    </lineage>
</organism>
<keyword evidence="1" id="KW-1133">Transmembrane helix</keyword>
<dbReference type="AlphaFoldDB" id="A0A1S4DZ13"/>
<keyword evidence="1" id="KW-0812">Transmembrane</keyword>
<dbReference type="EnsemblPlants" id="MELO3C031865.2.1">
    <property type="protein sequence ID" value="MELO3C031865.2.1"/>
    <property type="gene ID" value="MELO3C031865.2"/>
</dbReference>
<dbReference type="PANTHER" id="PTHR31414">
    <property type="entry name" value="TRANSMEMBRANE PROTEIN DDB_G0292058"/>
    <property type="match status" value="1"/>
</dbReference>
<evidence type="ECO:0000313" key="2">
    <source>
        <dbReference type="EnsemblPlants" id="MELO3C031865.2.1"/>
    </source>
</evidence>
<keyword evidence="1" id="KW-0472">Membrane</keyword>
<protein>
    <submittedName>
        <fullName evidence="2">Uncharacterized protein</fullName>
    </submittedName>
</protein>
<proteinExistence type="predicted"/>
<name>A0A1S4DZ13_CUCME</name>
<reference evidence="2" key="1">
    <citation type="submission" date="2023-03" db="UniProtKB">
        <authorList>
            <consortium name="EnsemblPlants"/>
        </authorList>
    </citation>
    <scope>IDENTIFICATION</scope>
</reference>
<evidence type="ECO:0000256" key="1">
    <source>
        <dbReference type="SAM" id="Phobius"/>
    </source>
</evidence>
<sequence>MFMEKVFGILRLQRLFHLFILLCWILIVLCWIFFGLYLFLNNFSSDTCKALEMFQENPNNNGLSSILPCEQLLTAKSVLTDVNTQIAISYPDIALVCNPFLQPPYYE</sequence>
<dbReference type="InterPro" id="IPR040283">
    <property type="entry name" value="DDB_G0292058-like"/>
</dbReference>
<gene>
    <name evidence="2" type="primary">103493385</name>
</gene>